<protein>
    <submittedName>
        <fullName evidence="2">YjfB family protein</fullName>
    </submittedName>
</protein>
<organism evidence="2 3">
    <name type="scientific">Massilia haematophila</name>
    <dbReference type="NCBI Taxonomy" id="457923"/>
    <lineage>
        <taxon>Bacteria</taxon>
        <taxon>Pseudomonadati</taxon>
        <taxon>Pseudomonadota</taxon>
        <taxon>Betaproteobacteria</taxon>
        <taxon>Burkholderiales</taxon>
        <taxon>Oxalobacteraceae</taxon>
        <taxon>Telluria group</taxon>
        <taxon>Massilia</taxon>
    </lineage>
</organism>
<dbReference type="InterPro" id="IPR025906">
    <property type="entry name" value="YjfB_motility"/>
</dbReference>
<sequence>MDVLSIAKLSTTIAETGNKQEVAIAMLKKQQDMQKSMATQLLDGIQPPQPAQNLPAHLGKNVNTTA</sequence>
<feature type="region of interest" description="Disordered" evidence="1">
    <location>
        <begin position="37"/>
        <end position="66"/>
    </location>
</feature>
<evidence type="ECO:0000313" key="3">
    <source>
        <dbReference type="Proteomes" id="UP001595665"/>
    </source>
</evidence>
<name>A0ABV7PG62_9BURK</name>
<keyword evidence="3" id="KW-1185">Reference proteome</keyword>
<accession>A0ABV7PG62</accession>
<dbReference type="Proteomes" id="UP001595665">
    <property type="component" value="Unassembled WGS sequence"/>
</dbReference>
<proteinExistence type="predicted"/>
<evidence type="ECO:0000313" key="2">
    <source>
        <dbReference type="EMBL" id="MFC3456712.1"/>
    </source>
</evidence>
<dbReference type="RefSeq" id="WP_312553911.1">
    <property type="nucleotide sequence ID" value="NZ_JBHRVV010000001.1"/>
</dbReference>
<dbReference type="Pfam" id="PF14070">
    <property type="entry name" value="YjfB_motility"/>
    <property type="match status" value="1"/>
</dbReference>
<reference evidence="3" key="1">
    <citation type="journal article" date="2019" name="Int. J. Syst. Evol. Microbiol.">
        <title>The Global Catalogue of Microorganisms (GCM) 10K type strain sequencing project: providing services to taxonomists for standard genome sequencing and annotation.</title>
        <authorList>
            <consortium name="The Broad Institute Genomics Platform"/>
            <consortium name="The Broad Institute Genome Sequencing Center for Infectious Disease"/>
            <person name="Wu L."/>
            <person name="Ma J."/>
        </authorList>
    </citation>
    <scope>NUCLEOTIDE SEQUENCE [LARGE SCALE GENOMIC DNA]</scope>
    <source>
        <strain evidence="3">CCM 7480</strain>
    </source>
</reference>
<dbReference type="EMBL" id="JBHRVV010000001">
    <property type="protein sequence ID" value="MFC3456712.1"/>
    <property type="molecule type" value="Genomic_DNA"/>
</dbReference>
<gene>
    <name evidence="2" type="ORF">ACFOPH_00395</name>
</gene>
<comment type="caution">
    <text evidence="2">The sequence shown here is derived from an EMBL/GenBank/DDBJ whole genome shotgun (WGS) entry which is preliminary data.</text>
</comment>
<evidence type="ECO:0000256" key="1">
    <source>
        <dbReference type="SAM" id="MobiDB-lite"/>
    </source>
</evidence>